<evidence type="ECO:0008006" key="3">
    <source>
        <dbReference type="Google" id="ProtNLM"/>
    </source>
</evidence>
<dbReference type="SUPFAM" id="SSF69304">
    <property type="entry name" value="Tricorn protease N-terminal domain"/>
    <property type="match status" value="1"/>
</dbReference>
<evidence type="ECO:0000256" key="1">
    <source>
        <dbReference type="ARBA" id="ARBA00009820"/>
    </source>
</evidence>
<organism evidence="2">
    <name type="scientific">marine metagenome</name>
    <dbReference type="NCBI Taxonomy" id="408172"/>
    <lineage>
        <taxon>unclassified sequences</taxon>
        <taxon>metagenomes</taxon>
        <taxon>ecological metagenomes</taxon>
    </lineage>
</organism>
<feature type="non-terminal residue" evidence="2">
    <location>
        <position position="311"/>
    </location>
</feature>
<name>A0A382SHC5_9ZZZZ</name>
<dbReference type="Gene3D" id="2.120.10.30">
    <property type="entry name" value="TolB, C-terminal domain"/>
    <property type="match status" value="3"/>
</dbReference>
<dbReference type="InterPro" id="IPR011042">
    <property type="entry name" value="6-blade_b-propeller_TolB-like"/>
</dbReference>
<evidence type="ECO:0000313" key="2">
    <source>
        <dbReference type="EMBL" id="SVD08578.1"/>
    </source>
</evidence>
<dbReference type="InterPro" id="IPR011659">
    <property type="entry name" value="WD40"/>
</dbReference>
<proteinExistence type="inferred from homology"/>
<dbReference type="AlphaFoldDB" id="A0A382SHC5"/>
<sequence length="311" mass="35540">YQLKKSNNVETGFKRALGVDMKKLKSQWHKYLKEEYWPDISNRENIPEFARQLTDHEELENTYNVAPAISPDGNRIAIFSNKSGPMALYLISAEDGRFIKKVIQGERNSEFEELHILKPGITWSDDGKKIAFAAKSGKSDALFTVDIKSGNKTKYRLNMEGIFRPAWRPGTNEIAFIGNNGKTSDIYLFNIDTEQLTNYTNDWFTDDQVSWHPNGKSLFFISDRDDILETNIENKPDDHLFNQTDIYELNIKSRTMNRITETPYNETYPSISNDANMLAFISDKSGINNIYLTDLSSTFGEPQAITNALTG</sequence>
<dbReference type="EMBL" id="UINC01128671">
    <property type="protein sequence ID" value="SVD08578.1"/>
    <property type="molecule type" value="Genomic_DNA"/>
</dbReference>
<reference evidence="2" key="1">
    <citation type="submission" date="2018-05" db="EMBL/GenBank/DDBJ databases">
        <authorList>
            <person name="Lanie J.A."/>
            <person name="Ng W.-L."/>
            <person name="Kazmierczak K.M."/>
            <person name="Andrzejewski T.M."/>
            <person name="Davidsen T.M."/>
            <person name="Wayne K.J."/>
            <person name="Tettelin H."/>
            <person name="Glass J.I."/>
            <person name="Rusch D."/>
            <person name="Podicherti R."/>
            <person name="Tsui H.-C.T."/>
            <person name="Winkler M.E."/>
        </authorList>
    </citation>
    <scope>NUCLEOTIDE SEQUENCE</scope>
</reference>
<accession>A0A382SHC5</accession>
<protein>
    <recommendedName>
        <fullName evidence="3">Dipeptidylpeptidase IV N-terminal domain-containing protein</fullName>
    </recommendedName>
</protein>
<dbReference type="PANTHER" id="PTHR36842">
    <property type="entry name" value="PROTEIN TOLB HOMOLOG"/>
    <property type="match status" value="1"/>
</dbReference>
<feature type="non-terminal residue" evidence="2">
    <location>
        <position position="1"/>
    </location>
</feature>
<dbReference type="Pfam" id="PF07676">
    <property type="entry name" value="PD40"/>
    <property type="match status" value="4"/>
</dbReference>
<dbReference type="PANTHER" id="PTHR36842:SF1">
    <property type="entry name" value="PROTEIN TOLB"/>
    <property type="match status" value="1"/>
</dbReference>
<comment type="similarity">
    <text evidence="1">Belongs to the TolB family.</text>
</comment>
<gene>
    <name evidence="2" type="ORF">METZ01_LOCUS361432</name>
</gene>